<dbReference type="Proteomes" id="UP001420932">
    <property type="component" value="Unassembled WGS sequence"/>
</dbReference>
<evidence type="ECO:0000256" key="1">
    <source>
        <dbReference type="SAM" id="MobiDB-lite"/>
    </source>
</evidence>
<proteinExistence type="predicted"/>
<evidence type="ECO:0000313" key="3">
    <source>
        <dbReference type="Proteomes" id="UP001420932"/>
    </source>
</evidence>
<evidence type="ECO:0000313" key="2">
    <source>
        <dbReference type="EMBL" id="KAK9162879.1"/>
    </source>
</evidence>
<accession>A0AAP0Q1Y0</accession>
<feature type="region of interest" description="Disordered" evidence="1">
    <location>
        <begin position="277"/>
        <end position="339"/>
    </location>
</feature>
<comment type="caution">
    <text evidence="2">The sequence shown here is derived from an EMBL/GenBank/DDBJ whole genome shotgun (WGS) entry which is preliminary data.</text>
</comment>
<keyword evidence="3" id="KW-1185">Reference proteome</keyword>
<gene>
    <name evidence="2" type="ORF">Syun_003781</name>
</gene>
<organism evidence="2 3">
    <name type="scientific">Stephania yunnanensis</name>
    <dbReference type="NCBI Taxonomy" id="152371"/>
    <lineage>
        <taxon>Eukaryota</taxon>
        <taxon>Viridiplantae</taxon>
        <taxon>Streptophyta</taxon>
        <taxon>Embryophyta</taxon>
        <taxon>Tracheophyta</taxon>
        <taxon>Spermatophyta</taxon>
        <taxon>Magnoliopsida</taxon>
        <taxon>Ranunculales</taxon>
        <taxon>Menispermaceae</taxon>
        <taxon>Menispermoideae</taxon>
        <taxon>Cissampelideae</taxon>
        <taxon>Stephania</taxon>
    </lineage>
</organism>
<reference evidence="2 3" key="1">
    <citation type="submission" date="2024-01" db="EMBL/GenBank/DDBJ databases">
        <title>Genome assemblies of Stephania.</title>
        <authorList>
            <person name="Yang L."/>
        </authorList>
    </citation>
    <scope>NUCLEOTIDE SEQUENCE [LARGE SCALE GENOMIC DNA]</scope>
    <source>
        <strain evidence="2">YNDBR</strain>
        <tissue evidence="2">Leaf</tissue>
    </source>
</reference>
<name>A0AAP0Q1Y0_9MAGN</name>
<feature type="compositionally biased region" description="Basic and acidic residues" evidence="1">
    <location>
        <begin position="285"/>
        <end position="326"/>
    </location>
</feature>
<dbReference type="AlphaFoldDB" id="A0AAP0Q1Y0"/>
<sequence>MASWRWWRRWTQQWRVGDRGSCEGGTGGMMRCEAVVDAAAVRAVEGDDDDRDSAAAVRRGVRKKCGGDEQRRREWSRGDGDAACQAAGEKKIAGIDGEEMGDLIPRIRRCSSSPYQMYNAFSEANQMATDPLHGVGKPRFGGENYQTATKPRVYGLVIFQTTTKPRTTKTATKPNRGLRGLIGLVSRFWCGVSGGAAVVRRAELAARRGLAAELQQGRMNGVTPAKVADARQLRWRLLINGGAAEEVADGGAQKRVAAATRERVGWCGYGLVGAGTTPATPTAAAERREETAVRGERSGNERRGEERGEVRREEVRRLARKSREDVGESTGPNLEVNRAAADEKEYRLAVLYQWWSATCRIDGE</sequence>
<protein>
    <submittedName>
        <fullName evidence="2">Uncharacterized protein</fullName>
    </submittedName>
</protein>
<dbReference type="EMBL" id="JBBNAF010000002">
    <property type="protein sequence ID" value="KAK9162879.1"/>
    <property type="molecule type" value="Genomic_DNA"/>
</dbReference>